<comment type="subcellular location">
    <subcellularLocation>
        <location evidence="1">Nucleus</location>
    </subcellularLocation>
</comment>
<evidence type="ECO:0000313" key="6">
    <source>
        <dbReference type="Proteomes" id="UP000001744"/>
    </source>
</evidence>
<organism evidence="4 6">
    <name type="scientific">Schizosaccharomyces japonicus (strain yFS275 / FY16936)</name>
    <name type="common">Fission yeast</name>
    <dbReference type="NCBI Taxonomy" id="402676"/>
    <lineage>
        <taxon>Eukaryota</taxon>
        <taxon>Fungi</taxon>
        <taxon>Dikarya</taxon>
        <taxon>Ascomycota</taxon>
        <taxon>Taphrinomycotina</taxon>
        <taxon>Schizosaccharomycetes</taxon>
        <taxon>Schizosaccharomycetales</taxon>
        <taxon>Schizosaccharomycetaceae</taxon>
        <taxon>Schizosaccharomyces</taxon>
    </lineage>
</organism>
<protein>
    <submittedName>
        <fullName evidence="4">Histone-like transcription factor family</fullName>
    </submittedName>
</protein>
<keyword evidence="6" id="KW-1185">Reference proteome</keyword>
<evidence type="ECO:0000313" key="4">
    <source>
        <dbReference type="EMBL" id="EEB06768.1"/>
    </source>
</evidence>
<dbReference type="Pfam" id="PF00808">
    <property type="entry name" value="CBFD_NFYB_HMF"/>
    <property type="match status" value="1"/>
</dbReference>
<sequence>MDNTSKGKTILPLSRVKKTIKMDKDIHSCSNASVLLISLATEMFLKRFSQKAFQITKINKRRTIQQKDLADAVRKDDQLEFLTDVIPSKM</sequence>
<dbReference type="InterPro" id="IPR003958">
    <property type="entry name" value="CBFA_NFYB_domain"/>
</dbReference>
<dbReference type="RefSeq" id="XP_002173061.1">
    <property type="nucleotide sequence ID" value="XM_002173025.1"/>
</dbReference>
<dbReference type="GO" id="GO:0008622">
    <property type="term" value="C:epsilon DNA polymerase complex"/>
    <property type="evidence" value="ECO:0007669"/>
    <property type="project" value="EnsemblFungi"/>
</dbReference>
<proteinExistence type="predicted"/>
<evidence type="ECO:0000256" key="2">
    <source>
        <dbReference type="ARBA" id="ARBA00023242"/>
    </source>
</evidence>
<dbReference type="Proteomes" id="UP000001744">
    <property type="component" value="Unassembled WGS sequence"/>
</dbReference>
<gene>
    <name evidence="5" type="primary">dpb3</name>
    <name evidence="4" type="ORF">SJAG_01823</name>
</gene>
<feature type="domain" description="Transcription factor CBF/NF-Y/archaeal histone" evidence="3">
    <location>
        <begin position="11"/>
        <end position="73"/>
    </location>
</feature>
<dbReference type="AlphaFoldDB" id="B6JZ00"/>
<dbReference type="PANTHER" id="PTHR10252:SF54">
    <property type="entry name" value="CHROMATIN ACCESSIBILITY COMPLEX PROTEIN 1"/>
    <property type="match status" value="1"/>
</dbReference>
<dbReference type="JaponicusDB" id="SJAG_01823">
    <property type="gene designation" value="dpb3"/>
</dbReference>
<dbReference type="SUPFAM" id="SSF47113">
    <property type="entry name" value="Histone-fold"/>
    <property type="match status" value="1"/>
</dbReference>
<dbReference type="GO" id="GO:0046982">
    <property type="term" value="F:protein heterodimerization activity"/>
    <property type="evidence" value="ECO:0007669"/>
    <property type="project" value="InterPro"/>
</dbReference>
<evidence type="ECO:0000313" key="5">
    <source>
        <dbReference type="JaponicusDB" id="SJAG_01823"/>
    </source>
</evidence>
<dbReference type="GO" id="GO:0006335">
    <property type="term" value="P:DNA replication-dependent chromatin assembly"/>
    <property type="evidence" value="ECO:0007669"/>
    <property type="project" value="EnsemblFungi"/>
</dbReference>
<dbReference type="InterPro" id="IPR009072">
    <property type="entry name" value="Histone-fold"/>
</dbReference>
<accession>B6JZ00</accession>
<dbReference type="GO" id="GO:0031507">
    <property type="term" value="P:heterochromatin formation"/>
    <property type="evidence" value="ECO:0007669"/>
    <property type="project" value="EnsemblFungi"/>
</dbReference>
<dbReference type="VEuPathDB" id="FungiDB:SJAG_01823"/>
<dbReference type="STRING" id="402676.B6JZ00"/>
<dbReference type="PANTHER" id="PTHR10252">
    <property type="entry name" value="HISTONE-LIKE TRANSCRIPTION FACTOR CCAAT-RELATED"/>
    <property type="match status" value="1"/>
</dbReference>
<reference evidence="4 6" key="1">
    <citation type="journal article" date="2011" name="Science">
        <title>Comparative functional genomics of the fission yeasts.</title>
        <authorList>
            <person name="Rhind N."/>
            <person name="Chen Z."/>
            <person name="Yassour M."/>
            <person name="Thompson D.A."/>
            <person name="Haas B.J."/>
            <person name="Habib N."/>
            <person name="Wapinski I."/>
            <person name="Roy S."/>
            <person name="Lin M.F."/>
            <person name="Heiman D.I."/>
            <person name="Young S.K."/>
            <person name="Furuya K."/>
            <person name="Guo Y."/>
            <person name="Pidoux A."/>
            <person name="Chen H.M."/>
            <person name="Robbertse B."/>
            <person name="Goldberg J.M."/>
            <person name="Aoki K."/>
            <person name="Bayne E.H."/>
            <person name="Berlin A.M."/>
            <person name="Desjardins C.A."/>
            <person name="Dobbs E."/>
            <person name="Dukaj L."/>
            <person name="Fan L."/>
            <person name="FitzGerald M.G."/>
            <person name="French C."/>
            <person name="Gujja S."/>
            <person name="Hansen K."/>
            <person name="Keifenheim D."/>
            <person name="Levin J.Z."/>
            <person name="Mosher R.A."/>
            <person name="Mueller C.A."/>
            <person name="Pfiffner J."/>
            <person name="Priest M."/>
            <person name="Russ C."/>
            <person name="Smialowska A."/>
            <person name="Swoboda P."/>
            <person name="Sykes S.M."/>
            <person name="Vaughn M."/>
            <person name="Vengrova S."/>
            <person name="Yoder R."/>
            <person name="Zeng Q."/>
            <person name="Allshire R."/>
            <person name="Baulcombe D."/>
            <person name="Birren B.W."/>
            <person name="Brown W."/>
            <person name="Ekwall K."/>
            <person name="Kellis M."/>
            <person name="Leatherwood J."/>
            <person name="Levin H."/>
            <person name="Margalit H."/>
            <person name="Martienssen R."/>
            <person name="Nieduszynski C.A."/>
            <person name="Spatafora J.W."/>
            <person name="Friedman N."/>
            <person name="Dalgaard J.Z."/>
            <person name="Baumann P."/>
            <person name="Niki H."/>
            <person name="Regev A."/>
            <person name="Nusbaum C."/>
        </authorList>
    </citation>
    <scope>NUCLEOTIDE SEQUENCE [LARGE SCALE GENOMIC DNA]</scope>
    <source>
        <strain evidence="6">yFS275 / FY16936</strain>
    </source>
</reference>
<dbReference type="Gene3D" id="1.10.20.10">
    <property type="entry name" value="Histone, subunit A"/>
    <property type="match status" value="1"/>
</dbReference>
<evidence type="ECO:0000256" key="1">
    <source>
        <dbReference type="ARBA" id="ARBA00004123"/>
    </source>
</evidence>
<name>B6JZ00_SCHJY</name>
<dbReference type="eggNOG" id="KOG1657">
    <property type="taxonomic scope" value="Eukaryota"/>
</dbReference>
<dbReference type="OMA" id="EDIHSCS"/>
<keyword evidence="2" id="KW-0539">Nucleus</keyword>
<dbReference type="GeneID" id="7048250"/>
<dbReference type="InterPro" id="IPR050568">
    <property type="entry name" value="Transcr_DNA_Rep_Reg"/>
</dbReference>
<dbReference type="EMBL" id="KE651168">
    <property type="protein sequence ID" value="EEB06768.1"/>
    <property type="molecule type" value="Genomic_DNA"/>
</dbReference>
<dbReference type="CDD" id="cd23645">
    <property type="entry name" value="HFD_Dpb3-like"/>
    <property type="match status" value="1"/>
</dbReference>
<dbReference type="OrthoDB" id="636685at2759"/>
<evidence type="ECO:0000259" key="3">
    <source>
        <dbReference type="Pfam" id="PF00808"/>
    </source>
</evidence>
<dbReference type="HOGENOM" id="CLU_045277_12_1_1"/>